<dbReference type="InterPro" id="IPR050256">
    <property type="entry name" value="Glycosyltransferase_2"/>
</dbReference>
<dbReference type="PANTHER" id="PTHR48090">
    <property type="entry name" value="UNDECAPRENYL-PHOSPHATE 4-DEOXY-4-FORMAMIDO-L-ARABINOSE TRANSFERASE-RELATED"/>
    <property type="match status" value="1"/>
</dbReference>
<evidence type="ECO:0000256" key="1">
    <source>
        <dbReference type="ARBA" id="ARBA00006739"/>
    </source>
</evidence>
<reference evidence="11 12" key="1">
    <citation type="submission" date="2017-04" db="EMBL/GenBank/DDBJ databases">
        <title>The new phylogeny of genus Mycobacterium.</title>
        <authorList>
            <person name="Tortoli E."/>
            <person name="Trovato A."/>
            <person name="Cirillo D.M."/>
        </authorList>
    </citation>
    <scope>NUCLEOTIDE SEQUENCE [LARGE SCALE GENOMIC DNA]</scope>
    <source>
        <strain evidence="11 12">TBL 1200985</strain>
    </source>
</reference>
<evidence type="ECO:0000256" key="4">
    <source>
        <dbReference type="ARBA" id="ARBA00022679"/>
    </source>
</evidence>
<dbReference type="PANTHER" id="PTHR48090:SF3">
    <property type="entry name" value="UNDECAPRENYL-PHOSPHATE 4-DEOXY-4-FORMAMIDO-L-ARABINOSE TRANSFERASE"/>
    <property type="match status" value="1"/>
</dbReference>
<evidence type="ECO:0000256" key="9">
    <source>
        <dbReference type="SAM" id="Phobius"/>
    </source>
</evidence>
<gene>
    <name evidence="11" type="ORF">B8W66_22390</name>
</gene>
<evidence type="ECO:0000256" key="8">
    <source>
        <dbReference type="ARBA" id="ARBA00023136"/>
    </source>
</evidence>
<keyword evidence="6" id="KW-0448">Lipopolysaccharide biosynthesis</keyword>
<dbReference type="InterPro" id="IPR029044">
    <property type="entry name" value="Nucleotide-diphossugar_trans"/>
</dbReference>
<dbReference type="EMBL" id="NCXP01000051">
    <property type="protein sequence ID" value="OSC36779.1"/>
    <property type="molecule type" value="Genomic_DNA"/>
</dbReference>
<keyword evidence="5 9" id="KW-0812">Transmembrane</keyword>
<comment type="similarity">
    <text evidence="1">Belongs to the glycosyltransferase 2 family.</text>
</comment>
<dbReference type="GO" id="GO:0099621">
    <property type="term" value="F:undecaprenyl-phosphate 4-deoxy-4-formamido-L-arabinose transferase activity"/>
    <property type="evidence" value="ECO:0007669"/>
    <property type="project" value="TreeGrafter"/>
</dbReference>
<dbReference type="AlphaFoldDB" id="A0A1X2LP10"/>
<dbReference type="OrthoDB" id="9811884at2"/>
<feature type="domain" description="Glycosyltransferase 2-like" evidence="10">
    <location>
        <begin position="17"/>
        <end position="155"/>
    </location>
</feature>
<dbReference type="Proteomes" id="UP000193247">
    <property type="component" value="Unassembled WGS sequence"/>
</dbReference>
<organism evidence="11 12">
    <name type="scientific">Mycobacterium decipiens</name>
    <dbReference type="NCBI Taxonomy" id="1430326"/>
    <lineage>
        <taxon>Bacteria</taxon>
        <taxon>Bacillati</taxon>
        <taxon>Actinomycetota</taxon>
        <taxon>Actinomycetes</taxon>
        <taxon>Mycobacteriales</taxon>
        <taxon>Mycobacteriaceae</taxon>
        <taxon>Mycobacterium</taxon>
    </lineage>
</organism>
<dbReference type="GO" id="GO:0005886">
    <property type="term" value="C:plasma membrane"/>
    <property type="evidence" value="ECO:0007669"/>
    <property type="project" value="TreeGrafter"/>
</dbReference>
<keyword evidence="4" id="KW-0808">Transferase</keyword>
<evidence type="ECO:0000259" key="10">
    <source>
        <dbReference type="Pfam" id="PF00535"/>
    </source>
</evidence>
<keyword evidence="2" id="KW-1003">Cell membrane</keyword>
<keyword evidence="3" id="KW-0328">Glycosyltransferase</keyword>
<dbReference type="Pfam" id="PF00535">
    <property type="entry name" value="Glycos_transf_2"/>
    <property type="match status" value="1"/>
</dbReference>
<keyword evidence="8 9" id="KW-0472">Membrane</keyword>
<feature type="transmembrane region" description="Helical" evidence="9">
    <location>
        <begin position="285"/>
        <end position="311"/>
    </location>
</feature>
<evidence type="ECO:0000313" key="11">
    <source>
        <dbReference type="EMBL" id="OSC36779.1"/>
    </source>
</evidence>
<proteinExistence type="inferred from homology"/>
<evidence type="ECO:0000256" key="2">
    <source>
        <dbReference type="ARBA" id="ARBA00022475"/>
    </source>
</evidence>
<keyword evidence="12" id="KW-1185">Reference proteome</keyword>
<evidence type="ECO:0000256" key="7">
    <source>
        <dbReference type="ARBA" id="ARBA00022989"/>
    </source>
</evidence>
<dbReference type="GO" id="GO:0009103">
    <property type="term" value="P:lipopolysaccharide biosynthetic process"/>
    <property type="evidence" value="ECO:0007669"/>
    <property type="project" value="UniProtKB-KW"/>
</dbReference>
<dbReference type="Gene3D" id="3.90.550.10">
    <property type="entry name" value="Spore Coat Polysaccharide Biosynthesis Protein SpsA, Chain A"/>
    <property type="match status" value="1"/>
</dbReference>
<evidence type="ECO:0000256" key="6">
    <source>
        <dbReference type="ARBA" id="ARBA00022985"/>
    </source>
</evidence>
<dbReference type="STRING" id="1430326.B8W66_22390"/>
<evidence type="ECO:0000256" key="3">
    <source>
        <dbReference type="ARBA" id="ARBA00022676"/>
    </source>
</evidence>
<name>A0A1X2LP10_9MYCO</name>
<sequence>MGNGAPLFERLSQMLWVVVPAFNEAENLEVVIPKVVESATSIDAGARVLVVDDGSTDDTTGVMEKVAAEYAGISVECMGRNQGKAAALRRGFGIAVEGGATIVAMMDADGQDDPTELPRLVAQLEQGPGLVTGARTVRNDRFVKRTTSKLYNRVTGTLSGTPGRDFNSGFKVMRAQVATDVAPMMYGELHRYLTVIAHWRGYRVDELSVLHHPRLAGRSKYGIARFWRGFLDLLTIRFLMTYESRPSHLFSGMGLTSLALGTLTLLYLVYDKLMLGHPIGGRPLLVAGVLMVLVGLQVFIFGLLAELVIYLHNRSMVRETR</sequence>
<dbReference type="CDD" id="cd04179">
    <property type="entry name" value="DPM_DPG-synthase_like"/>
    <property type="match status" value="1"/>
</dbReference>
<keyword evidence="7 9" id="KW-1133">Transmembrane helix</keyword>
<dbReference type="InterPro" id="IPR001173">
    <property type="entry name" value="Glyco_trans_2-like"/>
</dbReference>
<protein>
    <recommendedName>
        <fullName evidence="10">Glycosyltransferase 2-like domain-containing protein</fullName>
    </recommendedName>
</protein>
<feature type="transmembrane region" description="Helical" evidence="9">
    <location>
        <begin position="249"/>
        <end position="270"/>
    </location>
</feature>
<evidence type="ECO:0000256" key="5">
    <source>
        <dbReference type="ARBA" id="ARBA00022692"/>
    </source>
</evidence>
<evidence type="ECO:0000313" key="12">
    <source>
        <dbReference type="Proteomes" id="UP000193247"/>
    </source>
</evidence>
<comment type="caution">
    <text evidence="11">The sequence shown here is derived from an EMBL/GenBank/DDBJ whole genome shotgun (WGS) entry which is preliminary data.</text>
</comment>
<dbReference type="SUPFAM" id="SSF53448">
    <property type="entry name" value="Nucleotide-diphospho-sugar transferases"/>
    <property type="match status" value="1"/>
</dbReference>
<accession>A0A1X2LP10</accession>